<proteinExistence type="inferred from homology"/>
<dbReference type="PROSITE" id="PS00409">
    <property type="entry name" value="PROKAR_NTER_METHYL"/>
    <property type="match status" value="1"/>
</dbReference>
<evidence type="ECO:0000256" key="6">
    <source>
        <dbReference type="ARBA" id="ARBA00022692"/>
    </source>
</evidence>
<organism evidence="13 14">
    <name type="scientific">Steroidobacter flavus</name>
    <dbReference type="NCBI Taxonomy" id="1842136"/>
    <lineage>
        <taxon>Bacteria</taxon>
        <taxon>Pseudomonadati</taxon>
        <taxon>Pseudomonadota</taxon>
        <taxon>Gammaproteobacteria</taxon>
        <taxon>Steroidobacterales</taxon>
        <taxon>Steroidobacteraceae</taxon>
        <taxon>Steroidobacter</taxon>
    </lineage>
</organism>
<sequence length="199" mass="21351">MKKAPTQVSGRGRTAGFTLLELMIAITVLTIGISIAVPSFNDMTRRHRLTTQTNSLMSALAIARSEAVKRGTPVTVCPVAANNPDDCSTNSNWAATGWLILSDVRTPLGRFNVDATAEPNTNDQILQRVAPASEQKIRVVNAEVSSLTYRPDGMVQLPAGTRTTTFVLSPEVCRNPDGSRRVEVIAAGRVSFKKAACPT</sequence>
<comment type="subcellular location">
    <subcellularLocation>
        <location evidence="1">Cell inner membrane</location>
        <topology evidence="1">Single-pass membrane protein</topology>
    </subcellularLocation>
</comment>
<dbReference type="NCBIfam" id="TIGR02532">
    <property type="entry name" value="IV_pilin_GFxxxE"/>
    <property type="match status" value="1"/>
</dbReference>
<evidence type="ECO:0000313" key="14">
    <source>
        <dbReference type="Proteomes" id="UP001595904"/>
    </source>
</evidence>
<gene>
    <name evidence="13" type="ORF">ACFPN2_23730</name>
</gene>
<accession>A0ABV8SXA7</accession>
<comment type="similarity">
    <text evidence="9">Belongs to the GSP H family.</text>
</comment>
<feature type="transmembrane region" description="Helical" evidence="11">
    <location>
        <begin position="20"/>
        <end position="40"/>
    </location>
</feature>
<evidence type="ECO:0000259" key="12">
    <source>
        <dbReference type="Pfam" id="PF12019"/>
    </source>
</evidence>
<protein>
    <recommendedName>
        <fullName evidence="2">Type II secretion system protein H</fullName>
    </recommendedName>
    <alternativeName>
        <fullName evidence="10">General secretion pathway protein H</fullName>
    </alternativeName>
</protein>
<evidence type="ECO:0000256" key="5">
    <source>
        <dbReference type="ARBA" id="ARBA00022519"/>
    </source>
</evidence>
<dbReference type="RefSeq" id="WP_380601220.1">
    <property type="nucleotide sequence ID" value="NZ_JBHSDU010000014.1"/>
</dbReference>
<dbReference type="Gene3D" id="3.55.40.10">
    <property type="entry name" value="minor pseudopilin epsh domain"/>
    <property type="match status" value="1"/>
</dbReference>
<keyword evidence="6 11" id="KW-0812">Transmembrane</keyword>
<dbReference type="Proteomes" id="UP001595904">
    <property type="component" value="Unassembled WGS sequence"/>
</dbReference>
<keyword evidence="8 11" id="KW-0472">Membrane</keyword>
<comment type="caution">
    <text evidence="13">The sequence shown here is derived from an EMBL/GenBank/DDBJ whole genome shotgun (WGS) entry which is preliminary data.</text>
</comment>
<dbReference type="Pfam" id="PF12019">
    <property type="entry name" value="GspH"/>
    <property type="match status" value="1"/>
</dbReference>
<evidence type="ECO:0000256" key="4">
    <source>
        <dbReference type="ARBA" id="ARBA00022481"/>
    </source>
</evidence>
<reference evidence="14" key="1">
    <citation type="journal article" date="2019" name="Int. J. Syst. Evol. Microbiol.">
        <title>The Global Catalogue of Microorganisms (GCM) 10K type strain sequencing project: providing services to taxonomists for standard genome sequencing and annotation.</title>
        <authorList>
            <consortium name="The Broad Institute Genomics Platform"/>
            <consortium name="The Broad Institute Genome Sequencing Center for Infectious Disease"/>
            <person name="Wu L."/>
            <person name="Ma J."/>
        </authorList>
    </citation>
    <scope>NUCLEOTIDE SEQUENCE [LARGE SCALE GENOMIC DNA]</scope>
    <source>
        <strain evidence="14">CGMCC 1.10759</strain>
    </source>
</reference>
<dbReference type="SUPFAM" id="SSF54523">
    <property type="entry name" value="Pili subunits"/>
    <property type="match status" value="1"/>
</dbReference>
<dbReference type="InterPro" id="IPR045584">
    <property type="entry name" value="Pilin-like"/>
</dbReference>
<evidence type="ECO:0000256" key="3">
    <source>
        <dbReference type="ARBA" id="ARBA00022475"/>
    </source>
</evidence>
<evidence type="ECO:0000256" key="7">
    <source>
        <dbReference type="ARBA" id="ARBA00022989"/>
    </source>
</evidence>
<evidence type="ECO:0000256" key="2">
    <source>
        <dbReference type="ARBA" id="ARBA00021549"/>
    </source>
</evidence>
<keyword evidence="5" id="KW-0997">Cell inner membrane</keyword>
<feature type="domain" description="General secretion pathway GspH" evidence="12">
    <location>
        <begin position="52"/>
        <end position="188"/>
    </location>
</feature>
<evidence type="ECO:0000256" key="1">
    <source>
        <dbReference type="ARBA" id="ARBA00004377"/>
    </source>
</evidence>
<dbReference type="EMBL" id="JBHSDU010000014">
    <property type="protein sequence ID" value="MFC4312112.1"/>
    <property type="molecule type" value="Genomic_DNA"/>
</dbReference>
<keyword evidence="4" id="KW-0488">Methylation</keyword>
<dbReference type="Pfam" id="PF07963">
    <property type="entry name" value="N_methyl"/>
    <property type="match status" value="1"/>
</dbReference>
<evidence type="ECO:0000256" key="11">
    <source>
        <dbReference type="SAM" id="Phobius"/>
    </source>
</evidence>
<dbReference type="InterPro" id="IPR012902">
    <property type="entry name" value="N_methyl_site"/>
</dbReference>
<keyword evidence="3" id="KW-1003">Cell membrane</keyword>
<keyword evidence="14" id="KW-1185">Reference proteome</keyword>
<evidence type="ECO:0000256" key="8">
    <source>
        <dbReference type="ARBA" id="ARBA00023136"/>
    </source>
</evidence>
<dbReference type="InterPro" id="IPR022346">
    <property type="entry name" value="T2SS_GspH"/>
</dbReference>
<name>A0ABV8SXA7_9GAMM</name>
<evidence type="ECO:0000256" key="9">
    <source>
        <dbReference type="ARBA" id="ARBA00025772"/>
    </source>
</evidence>
<keyword evidence="7 11" id="KW-1133">Transmembrane helix</keyword>
<evidence type="ECO:0000313" key="13">
    <source>
        <dbReference type="EMBL" id="MFC4312112.1"/>
    </source>
</evidence>
<evidence type="ECO:0000256" key="10">
    <source>
        <dbReference type="ARBA" id="ARBA00030775"/>
    </source>
</evidence>